<dbReference type="SUPFAM" id="SSF53098">
    <property type="entry name" value="Ribonuclease H-like"/>
    <property type="match status" value="1"/>
</dbReference>
<evidence type="ECO:0000313" key="2">
    <source>
        <dbReference type="EMBL" id="KAF9406743.1"/>
    </source>
</evidence>
<organism evidence="2 3">
    <name type="scientific">Spodoptera exigua</name>
    <name type="common">Beet armyworm</name>
    <name type="synonym">Noctua fulgens</name>
    <dbReference type="NCBI Taxonomy" id="7107"/>
    <lineage>
        <taxon>Eukaryota</taxon>
        <taxon>Metazoa</taxon>
        <taxon>Ecdysozoa</taxon>
        <taxon>Arthropoda</taxon>
        <taxon>Hexapoda</taxon>
        <taxon>Insecta</taxon>
        <taxon>Pterygota</taxon>
        <taxon>Neoptera</taxon>
        <taxon>Endopterygota</taxon>
        <taxon>Lepidoptera</taxon>
        <taxon>Glossata</taxon>
        <taxon>Ditrysia</taxon>
        <taxon>Noctuoidea</taxon>
        <taxon>Noctuidae</taxon>
        <taxon>Amphipyrinae</taxon>
        <taxon>Spodoptera</taxon>
    </lineage>
</organism>
<dbReference type="InterPro" id="IPR036397">
    <property type="entry name" value="RNaseH_sf"/>
</dbReference>
<feature type="non-terminal residue" evidence="2">
    <location>
        <position position="526"/>
    </location>
</feature>
<dbReference type="EMBL" id="JACKWZ010000553">
    <property type="protein sequence ID" value="KAF9406743.1"/>
    <property type="molecule type" value="Genomic_DNA"/>
</dbReference>
<evidence type="ECO:0000256" key="1">
    <source>
        <dbReference type="SAM" id="MobiDB-lite"/>
    </source>
</evidence>
<feature type="compositionally biased region" description="Basic and acidic residues" evidence="1">
    <location>
        <begin position="362"/>
        <end position="373"/>
    </location>
</feature>
<feature type="region of interest" description="Disordered" evidence="1">
    <location>
        <begin position="349"/>
        <end position="373"/>
    </location>
</feature>
<dbReference type="Gene3D" id="3.30.420.10">
    <property type="entry name" value="Ribonuclease H-like superfamily/Ribonuclease H"/>
    <property type="match status" value="1"/>
</dbReference>
<keyword evidence="3" id="KW-1185">Reference proteome</keyword>
<dbReference type="AlphaFoldDB" id="A0A835G4E8"/>
<proteinExistence type="predicted"/>
<name>A0A835G4E8_SPOEX</name>
<comment type="caution">
    <text evidence="2">The sequence shown here is derived from an EMBL/GenBank/DDBJ whole genome shotgun (WGS) entry which is preliminary data.</text>
</comment>
<feature type="compositionally biased region" description="Acidic residues" evidence="1">
    <location>
        <begin position="351"/>
        <end position="361"/>
    </location>
</feature>
<protein>
    <recommendedName>
        <fullName evidence="4">RNase H type-1 domain-containing protein</fullName>
    </recommendedName>
</protein>
<reference evidence="2" key="1">
    <citation type="submission" date="2020-08" db="EMBL/GenBank/DDBJ databases">
        <title>Spodoptera exigua strain:BAW_Kor-Di-RS1 Genome sequencing and assembly.</title>
        <authorList>
            <person name="Kim J."/>
            <person name="Nam H.Y."/>
            <person name="Kwon M."/>
            <person name="Choi J.H."/>
            <person name="Cho S.R."/>
            <person name="Kim G.-H."/>
        </authorList>
    </citation>
    <scope>NUCLEOTIDE SEQUENCE</scope>
    <source>
        <strain evidence="2">BAW_Kor-Di-RS1</strain>
        <tissue evidence="2">Whole-body</tissue>
    </source>
</reference>
<feature type="non-terminal residue" evidence="2">
    <location>
        <position position="1"/>
    </location>
</feature>
<dbReference type="Proteomes" id="UP000648187">
    <property type="component" value="Unassembled WGS sequence"/>
</dbReference>
<gene>
    <name evidence="2" type="ORF">HW555_012984</name>
</gene>
<dbReference type="GO" id="GO:0003676">
    <property type="term" value="F:nucleic acid binding"/>
    <property type="evidence" value="ECO:0007669"/>
    <property type="project" value="InterPro"/>
</dbReference>
<evidence type="ECO:0000313" key="3">
    <source>
        <dbReference type="Proteomes" id="UP000648187"/>
    </source>
</evidence>
<dbReference type="InterPro" id="IPR012337">
    <property type="entry name" value="RNaseH-like_sf"/>
</dbReference>
<evidence type="ECO:0008006" key="4">
    <source>
        <dbReference type="Google" id="ProtNLM"/>
    </source>
</evidence>
<sequence>EASGEDLSDEEILQKCEQQLNEMRNTEVNRESGNEINEVIRRKPKRFIRSDSVDVNNGKEKDKEGTYMQIVNHEVCITSVETLPKPIAMAKLLRSENITDILKIKYKSMYKVLIQFQRKDDATKLTECKKFKDMGLRCQLVQDMSTSFGIVKGIDLELSEEELINIFNADVEVLTVKRLKRLQSEGNWIDCESVRVSFKGNALPQYIYAYGCRFNVEPYVFPVTQCSGCWQFGHIIKYCPTKKVLCPKCGGNHENCTIKDFKCLNCKGNHFVLDKTCPVFLKEKTIRIIMSQKQVTYRRALQLFLENKKEFTDDFSQRFDNTPSTAITTTDKESYRDVLTRVVVHQQPVSDMDEDEEEEDNREDKDSAEKEKERSRHRSQWLNNFEWKKIWIKIKGIYNSELKLEEKILSTLKIIWEELKIKSALLHLARCASGCRGASIAYDILKLIYNYNKDGIKIILQWVPAHIGLRGNEEADRLSKLASETGNVTSYLPDYWEYFSMFKKVWFEKWKKYFDDISKEKGIWYK</sequence>
<accession>A0A835G4E8</accession>